<dbReference type="InterPro" id="IPR000467">
    <property type="entry name" value="G_patch_dom"/>
</dbReference>
<gene>
    <name evidence="3" type="ORF">HANVADRAFT_53510</name>
</gene>
<feature type="domain" description="G-patch" evidence="2">
    <location>
        <begin position="68"/>
        <end position="115"/>
    </location>
</feature>
<feature type="region of interest" description="Disordered" evidence="1">
    <location>
        <begin position="1"/>
        <end position="46"/>
    </location>
</feature>
<dbReference type="PANTHER" id="PTHR23329:SF16">
    <property type="entry name" value="G-PATCH DOMAIN-CONTAINING PROTEIN"/>
    <property type="match status" value="1"/>
</dbReference>
<dbReference type="GO" id="GO:0000390">
    <property type="term" value="P:spliceosomal complex disassembly"/>
    <property type="evidence" value="ECO:0007669"/>
    <property type="project" value="InterPro"/>
</dbReference>
<evidence type="ECO:0000256" key="1">
    <source>
        <dbReference type="SAM" id="MobiDB-lite"/>
    </source>
</evidence>
<dbReference type="PROSITE" id="PS50174">
    <property type="entry name" value="G_PATCH"/>
    <property type="match status" value="1"/>
</dbReference>
<proteinExistence type="predicted"/>
<evidence type="ECO:0000313" key="3">
    <source>
        <dbReference type="EMBL" id="OBA25982.1"/>
    </source>
</evidence>
<name>A0A1B7TB68_9ASCO</name>
<organism evidence="3 4">
    <name type="scientific">Hanseniaspora valbyensis NRRL Y-1626</name>
    <dbReference type="NCBI Taxonomy" id="766949"/>
    <lineage>
        <taxon>Eukaryota</taxon>
        <taxon>Fungi</taxon>
        <taxon>Dikarya</taxon>
        <taxon>Ascomycota</taxon>
        <taxon>Saccharomycotina</taxon>
        <taxon>Saccharomycetes</taxon>
        <taxon>Saccharomycodales</taxon>
        <taxon>Saccharomycodaceae</taxon>
        <taxon>Hanseniaspora</taxon>
    </lineage>
</organism>
<sequence length="266" mass="29754">MSLDTGLQKRKHSDIVSSESDTGRSSTSSDTSSSFSSSSDDSNQNDYRSKEIASNMTTNSLFNYSGGGYGIGASLMQKMGFKMGSGLGKNNQGITVPVEADLSLKKGAGIGMNAIAKKSQEREERIVVVISDDEDKILEPVLFDKKIKPDIKETQRLINDDFIKVKKELEELEIETSIVDDLILKGIVEMKKFLLKKRLLNKKKSNIIVKNQETKIHSSNKLDSNPEIKLYKEKLTHIENIKKNILKLKQQYTYDDLITAVEVIDV</sequence>
<dbReference type="EMBL" id="LXPE01000029">
    <property type="protein sequence ID" value="OBA25982.1"/>
    <property type="molecule type" value="Genomic_DNA"/>
</dbReference>
<dbReference type="InterPro" id="IPR045211">
    <property type="entry name" value="TFP11/STIP/Ntr1"/>
</dbReference>
<accession>A0A1B7TB68</accession>
<dbReference type="AlphaFoldDB" id="A0A1B7TB68"/>
<protein>
    <recommendedName>
        <fullName evidence="2">G-patch domain-containing protein</fullName>
    </recommendedName>
</protein>
<evidence type="ECO:0000313" key="4">
    <source>
        <dbReference type="Proteomes" id="UP000092321"/>
    </source>
</evidence>
<dbReference type="GO" id="GO:0071008">
    <property type="term" value="C:U2-type post-mRNA release spliceosomal complex"/>
    <property type="evidence" value="ECO:0007669"/>
    <property type="project" value="TreeGrafter"/>
</dbReference>
<evidence type="ECO:0000259" key="2">
    <source>
        <dbReference type="PROSITE" id="PS50174"/>
    </source>
</evidence>
<keyword evidence="4" id="KW-1185">Reference proteome</keyword>
<dbReference type="Proteomes" id="UP000092321">
    <property type="component" value="Unassembled WGS sequence"/>
</dbReference>
<dbReference type="Pfam" id="PF01585">
    <property type="entry name" value="G-patch"/>
    <property type="match status" value="1"/>
</dbReference>
<reference evidence="4" key="1">
    <citation type="journal article" date="2016" name="Proc. Natl. Acad. Sci. U.S.A.">
        <title>Comparative genomics of biotechnologically important yeasts.</title>
        <authorList>
            <person name="Riley R."/>
            <person name="Haridas S."/>
            <person name="Wolfe K.H."/>
            <person name="Lopes M.R."/>
            <person name="Hittinger C.T."/>
            <person name="Goeker M."/>
            <person name="Salamov A.A."/>
            <person name="Wisecaver J.H."/>
            <person name="Long T.M."/>
            <person name="Calvey C.H."/>
            <person name="Aerts A.L."/>
            <person name="Barry K.W."/>
            <person name="Choi C."/>
            <person name="Clum A."/>
            <person name="Coughlan A.Y."/>
            <person name="Deshpande S."/>
            <person name="Douglass A.P."/>
            <person name="Hanson S.J."/>
            <person name="Klenk H.-P."/>
            <person name="LaButti K.M."/>
            <person name="Lapidus A."/>
            <person name="Lindquist E.A."/>
            <person name="Lipzen A.M."/>
            <person name="Meier-Kolthoff J.P."/>
            <person name="Ohm R.A."/>
            <person name="Otillar R.P."/>
            <person name="Pangilinan J.L."/>
            <person name="Peng Y."/>
            <person name="Rokas A."/>
            <person name="Rosa C.A."/>
            <person name="Scheuner C."/>
            <person name="Sibirny A.A."/>
            <person name="Slot J.C."/>
            <person name="Stielow J.B."/>
            <person name="Sun H."/>
            <person name="Kurtzman C.P."/>
            <person name="Blackwell M."/>
            <person name="Grigoriev I.V."/>
            <person name="Jeffries T.W."/>
        </authorList>
    </citation>
    <scope>NUCLEOTIDE SEQUENCE [LARGE SCALE GENOMIC DNA]</scope>
    <source>
        <strain evidence="4">NRRL Y-1626</strain>
    </source>
</reference>
<dbReference type="PANTHER" id="PTHR23329">
    <property type="entry name" value="TUFTELIN-INTERACTING PROTEIN 11-RELATED"/>
    <property type="match status" value="1"/>
</dbReference>
<dbReference type="SMART" id="SM00443">
    <property type="entry name" value="G_patch"/>
    <property type="match status" value="1"/>
</dbReference>
<dbReference type="OrthoDB" id="4822at2759"/>
<feature type="compositionally biased region" description="Low complexity" evidence="1">
    <location>
        <begin position="17"/>
        <end position="42"/>
    </location>
</feature>
<dbReference type="GO" id="GO:0003676">
    <property type="term" value="F:nucleic acid binding"/>
    <property type="evidence" value="ECO:0007669"/>
    <property type="project" value="InterPro"/>
</dbReference>
<comment type="caution">
    <text evidence="3">The sequence shown here is derived from an EMBL/GenBank/DDBJ whole genome shotgun (WGS) entry which is preliminary data.</text>
</comment>